<organism evidence="7 8">
    <name type="scientific">Oceanobacillus luteolus</name>
    <dbReference type="NCBI Taxonomy" id="1274358"/>
    <lineage>
        <taxon>Bacteria</taxon>
        <taxon>Bacillati</taxon>
        <taxon>Bacillota</taxon>
        <taxon>Bacilli</taxon>
        <taxon>Bacillales</taxon>
        <taxon>Bacillaceae</taxon>
        <taxon>Oceanobacillus</taxon>
    </lineage>
</organism>
<dbReference type="InterPro" id="IPR050857">
    <property type="entry name" value="D-2-hydroxyacid_DH"/>
</dbReference>
<dbReference type="EMBL" id="JBHUDE010000017">
    <property type="protein sequence ID" value="MFD1606979.1"/>
    <property type="molecule type" value="Genomic_DNA"/>
</dbReference>
<dbReference type="Pfam" id="PF02826">
    <property type="entry name" value="2-Hacid_dh_C"/>
    <property type="match status" value="1"/>
</dbReference>
<dbReference type="RefSeq" id="WP_379596344.1">
    <property type="nucleotide sequence ID" value="NZ_JBHUDE010000017.1"/>
</dbReference>
<comment type="caution">
    <text evidence="7">The sequence shown here is derived from an EMBL/GenBank/DDBJ whole genome shotgun (WGS) entry which is preliminary data.</text>
</comment>
<sequence>MLRIVFPDADSNMKSLLTEDLIMKLESVAEFEIYDERPKTDEEFIRRVQYADALLLGWGISNEVIRACENLKMISFTGYGVRNFIDLEYTRKKGIIVTNTPAYGDNAVAEHALALMMALTKNIPENDRKIRKGNWDQSTSNMELKGKTIGLVGIGGIGKRMAELCNAMGMEVISWTFNPSVERGKELGVMFVELEELLDDSDIVSLHLPYTNNTQGIIGKPELEAMKPGCMLINTARAELVDTAALIQQLERGHLAGAGIDVFDQEPIHPDSPLLKMDNVILSPHVGYNTPESVSNIIKIAVDNVVQGLKGDPVNVVND</sequence>
<keyword evidence="8" id="KW-1185">Reference proteome</keyword>
<feature type="domain" description="D-isomer specific 2-hydroxyacid dehydrogenase NAD-binding" evidence="6">
    <location>
        <begin position="113"/>
        <end position="287"/>
    </location>
</feature>
<feature type="domain" description="D-isomer specific 2-hydroxyacid dehydrogenase catalytic" evidence="5">
    <location>
        <begin position="19"/>
        <end position="318"/>
    </location>
</feature>
<name>A0ABW4HQ73_9BACI</name>
<dbReference type="SUPFAM" id="SSF51735">
    <property type="entry name" value="NAD(P)-binding Rossmann-fold domains"/>
    <property type="match status" value="1"/>
</dbReference>
<evidence type="ECO:0000256" key="1">
    <source>
        <dbReference type="ARBA" id="ARBA00005854"/>
    </source>
</evidence>
<dbReference type="Gene3D" id="3.40.50.720">
    <property type="entry name" value="NAD(P)-binding Rossmann-like Domain"/>
    <property type="match status" value="2"/>
</dbReference>
<keyword evidence="3" id="KW-0520">NAD</keyword>
<comment type="similarity">
    <text evidence="1 4">Belongs to the D-isomer specific 2-hydroxyacid dehydrogenase family.</text>
</comment>
<evidence type="ECO:0000313" key="8">
    <source>
        <dbReference type="Proteomes" id="UP001597221"/>
    </source>
</evidence>
<dbReference type="InterPro" id="IPR036291">
    <property type="entry name" value="NAD(P)-bd_dom_sf"/>
</dbReference>
<gene>
    <name evidence="7" type="ORF">ACFSBH_04860</name>
</gene>
<dbReference type="PANTHER" id="PTHR42789:SF1">
    <property type="entry name" value="D-ISOMER SPECIFIC 2-HYDROXYACID DEHYDROGENASE FAMILY PROTEIN (AFU_ORTHOLOGUE AFUA_6G10090)"/>
    <property type="match status" value="1"/>
</dbReference>
<evidence type="ECO:0000259" key="6">
    <source>
        <dbReference type="Pfam" id="PF02826"/>
    </source>
</evidence>
<evidence type="ECO:0000259" key="5">
    <source>
        <dbReference type="Pfam" id="PF00389"/>
    </source>
</evidence>
<dbReference type="InterPro" id="IPR006139">
    <property type="entry name" value="D-isomer_2_OHA_DH_cat_dom"/>
</dbReference>
<dbReference type="PROSITE" id="PS00670">
    <property type="entry name" value="D_2_HYDROXYACID_DH_2"/>
    <property type="match status" value="1"/>
</dbReference>
<evidence type="ECO:0000256" key="4">
    <source>
        <dbReference type="RuleBase" id="RU003719"/>
    </source>
</evidence>
<keyword evidence="2 4" id="KW-0560">Oxidoreductase</keyword>
<dbReference type="InterPro" id="IPR006140">
    <property type="entry name" value="D-isomer_DH_NAD-bd"/>
</dbReference>
<dbReference type="Pfam" id="PF00389">
    <property type="entry name" value="2-Hacid_dh"/>
    <property type="match status" value="1"/>
</dbReference>
<evidence type="ECO:0000256" key="3">
    <source>
        <dbReference type="ARBA" id="ARBA00023027"/>
    </source>
</evidence>
<reference evidence="8" key="1">
    <citation type="journal article" date="2019" name="Int. J. Syst. Evol. Microbiol.">
        <title>The Global Catalogue of Microorganisms (GCM) 10K type strain sequencing project: providing services to taxonomists for standard genome sequencing and annotation.</title>
        <authorList>
            <consortium name="The Broad Institute Genomics Platform"/>
            <consortium name="The Broad Institute Genome Sequencing Center for Infectious Disease"/>
            <person name="Wu L."/>
            <person name="Ma J."/>
        </authorList>
    </citation>
    <scope>NUCLEOTIDE SEQUENCE [LARGE SCALE GENOMIC DNA]</scope>
    <source>
        <strain evidence="8">CGMCC 1.12376</strain>
    </source>
</reference>
<protein>
    <submittedName>
        <fullName evidence="7">2-hydroxyacid dehydrogenase</fullName>
    </submittedName>
</protein>
<accession>A0ABW4HQ73</accession>
<dbReference type="InterPro" id="IPR029753">
    <property type="entry name" value="D-isomer_DH_CS"/>
</dbReference>
<proteinExistence type="inferred from homology"/>
<dbReference type="Proteomes" id="UP001597221">
    <property type="component" value="Unassembled WGS sequence"/>
</dbReference>
<evidence type="ECO:0000313" key="7">
    <source>
        <dbReference type="EMBL" id="MFD1606979.1"/>
    </source>
</evidence>
<dbReference type="PANTHER" id="PTHR42789">
    <property type="entry name" value="D-ISOMER SPECIFIC 2-HYDROXYACID DEHYDROGENASE FAMILY PROTEIN (AFU_ORTHOLOGUE AFUA_6G10090)"/>
    <property type="match status" value="1"/>
</dbReference>
<evidence type="ECO:0000256" key="2">
    <source>
        <dbReference type="ARBA" id="ARBA00023002"/>
    </source>
</evidence>
<dbReference type="SUPFAM" id="SSF52283">
    <property type="entry name" value="Formate/glycerate dehydrogenase catalytic domain-like"/>
    <property type="match status" value="1"/>
</dbReference>